<dbReference type="SMART" id="SM01032">
    <property type="entry name" value="BHD_3"/>
    <property type="match status" value="1"/>
</dbReference>
<dbReference type="GO" id="GO:0006289">
    <property type="term" value="P:nucleotide-excision repair"/>
    <property type="evidence" value="ECO:0007669"/>
    <property type="project" value="InterPro"/>
</dbReference>
<dbReference type="InterPro" id="IPR018327">
    <property type="entry name" value="BHD_2"/>
</dbReference>
<dbReference type="GO" id="GO:0005737">
    <property type="term" value="C:cytoplasm"/>
    <property type="evidence" value="ECO:0007669"/>
    <property type="project" value="TreeGrafter"/>
</dbReference>
<dbReference type="STRING" id="1789683.A0A1X7R8A0"/>
<keyword evidence="6" id="KW-0539">Nucleus</keyword>
<dbReference type="Gene3D" id="3.30.70.2460">
    <property type="entry name" value="Rad4, beta-hairpin domain BHD3"/>
    <property type="match status" value="1"/>
</dbReference>
<evidence type="ECO:0000259" key="10">
    <source>
        <dbReference type="SMART" id="SM01032"/>
    </source>
</evidence>
<accession>A0A1X7R8A0</accession>
<comment type="similarity">
    <text evidence="2">Belongs to the XPC family.</text>
</comment>
<evidence type="ECO:0000256" key="6">
    <source>
        <dbReference type="ARBA" id="ARBA00023242"/>
    </source>
</evidence>
<dbReference type="SMART" id="SM01030">
    <property type="entry name" value="BHD_1"/>
    <property type="match status" value="1"/>
</dbReference>
<keyword evidence="12" id="KW-1185">Reference proteome</keyword>
<comment type="subcellular location">
    <subcellularLocation>
        <location evidence="1">Nucleus</location>
    </subcellularLocation>
</comment>
<dbReference type="Gene3D" id="2.20.20.110">
    <property type="entry name" value="Rad4, beta-hairpin domain BHD1"/>
    <property type="match status" value="1"/>
</dbReference>
<dbReference type="GO" id="GO:0006298">
    <property type="term" value="P:mismatch repair"/>
    <property type="evidence" value="ECO:0007669"/>
    <property type="project" value="TreeGrafter"/>
</dbReference>
<feature type="domain" description="Rad4 beta-hairpin" evidence="9">
    <location>
        <begin position="503"/>
        <end position="552"/>
    </location>
</feature>
<dbReference type="NCBIfam" id="TIGR00605">
    <property type="entry name" value="rad4"/>
    <property type="match status" value="1"/>
</dbReference>
<evidence type="ECO:0000256" key="2">
    <source>
        <dbReference type="ARBA" id="ARBA00009525"/>
    </source>
</evidence>
<dbReference type="InterPro" id="IPR038765">
    <property type="entry name" value="Papain-like_cys_pep_sf"/>
</dbReference>
<dbReference type="GO" id="GO:0071942">
    <property type="term" value="C:XPC complex"/>
    <property type="evidence" value="ECO:0007669"/>
    <property type="project" value="TreeGrafter"/>
</dbReference>
<keyword evidence="5" id="KW-0234">DNA repair</keyword>
<feature type="domain" description="Rad4 beta-hairpin" evidence="10">
    <location>
        <begin position="561"/>
        <end position="636"/>
    </location>
</feature>
<protein>
    <submittedName>
        <fullName evidence="11">Similar to Saccharomyces cerevisiae YER162C RAD4 Protein that recognizes and binds damaged DNA (With Rad23p) during nucleotide excision repair</fullName>
    </submittedName>
</protein>
<dbReference type="InterPro" id="IPR042488">
    <property type="entry name" value="Rad4_BHD3_sf"/>
</dbReference>
<sequence length="764" mass="89748">MNDNLPKEYFDLIRKVVREKNQNGTTNERPLKRRRRQRDKLPTIVTPSIPVEPDVIINLDSDDDKDQEQPQKDEPTNIVNRSTMEEIPSEGSSLEGSASEYDSDDFEDVSDTEPNENKIKNISVTIHKKTEPKEVKNSQVRNMCCSEEKKRRRSMHMLQLVCLMSHGSIRNRWLNSSKLMRKLNRLIPDKTLELLHPKRDNEMILRSTRKLLDGLKQSMEVWQKHWKIVQKYHNSTGLYMKMWDELSKDTQTNTNASQTMMTKQTFIRQVLKGVGDRDIATQGFVSLLRSCNVNARLVMSCQPCDFTNLKENELPCRTSYDDMVKYPIFWCEVWDKFSKQWISIDPMNLKTIEQIRHITKMEPKGVACCKRNMIRYVIAFDRQEGCRDITRRYVKWLNAKVRRRRITKDSDGLQWYQRVLNALHHRKRTKIDDYEDEYFQVRDDDEGMPDCLADMKSHPYYILERDLHSNQILRKNCKECGYLNLPNNKGMIKVYARRDILDLKSGRQWYNEGRILKKGSQYLKVIQRKTREGEMEDERLYARDATELYIPPLATYPLGEISKNTFGNIEIFVPSMIPGNCCLIESPVAIKAAKFLGIQFAPAVTKFKFERGSRAKALISGVVVAIWFKEAMVTFIDGIEYIEEENKRQEEEIQSLELWRIFLTKMRIKEDLNNTYGIVRETEGRLDKVESEDEINEEGGGGFFVDSNSHNNKPREQEEANEELEEEELEEEELEEEELEEEELEEEPDDGIDDEYATFMDDIS</sequence>
<dbReference type="Gene3D" id="3.90.260.10">
    <property type="entry name" value="Transglutaminase-like"/>
    <property type="match status" value="1"/>
</dbReference>
<reference evidence="11 12" key="1">
    <citation type="submission" date="2017-04" db="EMBL/GenBank/DDBJ databases">
        <authorList>
            <person name="Afonso C.L."/>
            <person name="Miller P.J."/>
            <person name="Scott M.A."/>
            <person name="Spackman E."/>
            <person name="Goraichik I."/>
            <person name="Dimitrov K.M."/>
            <person name="Suarez D.L."/>
            <person name="Swayne D.E."/>
        </authorList>
    </citation>
    <scope>NUCLEOTIDE SEQUENCE [LARGE SCALE GENOMIC DNA]</scope>
</reference>
<dbReference type="OrthoDB" id="300780at2759"/>
<dbReference type="InterPro" id="IPR036985">
    <property type="entry name" value="Transglutaminase-like_sf"/>
</dbReference>
<evidence type="ECO:0000256" key="4">
    <source>
        <dbReference type="ARBA" id="ARBA00023125"/>
    </source>
</evidence>
<dbReference type="Proteomes" id="UP000196158">
    <property type="component" value="Unassembled WGS sequence"/>
</dbReference>
<dbReference type="InterPro" id="IPR004583">
    <property type="entry name" value="DNA_repair_Rad4"/>
</dbReference>
<feature type="compositionally biased region" description="Acidic residues" evidence="7">
    <location>
        <begin position="719"/>
        <end position="756"/>
    </location>
</feature>
<dbReference type="PANTHER" id="PTHR12135:SF0">
    <property type="entry name" value="DNA REPAIR PROTEIN COMPLEMENTING XP-C CELLS"/>
    <property type="match status" value="1"/>
</dbReference>
<feature type="region of interest" description="Disordered" evidence="7">
    <location>
        <begin position="688"/>
        <end position="764"/>
    </location>
</feature>
<dbReference type="AlphaFoldDB" id="A0A1X7R8A0"/>
<dbReference type="SMART" id="SM01031">
    <property type="entry name" value="BHD_2"/>
    <property type="match status" value="1"/>
</dbReference>
<feature type="compositionally biased region" description="Low complexity" evidence="7">
    <location>
        <begin position="89"/>
        <end position="100"/>
    </location>
</feature>
<evidence type="ECO:0000256" key="5">
    <source>
        <dbReference type="ARBA" id="ARBA00023204"/>
    </source>
</evidence>
<dbReference type="InterPro" id="IPR018328">
    <property type="entry name" value="Rad4_beta-hairpin_dom3"/>
</dbReference>
<feature type="region of interest" description="Disordered" evidence="7">
    <location>
        <begin position="18"/>
        <end position="120"/>
    </location>
</feature>
<dbReference type="InterPro" id="IPR018326">
    <property type="entry name" value="Rad4_beta-hairpin_dom1"/>
</dbReference>
<dbReference type="PANTHER" id="PTHR12135">
    <property type="entry name" value="DNA REPAIR PROTEIN XP-C / RAD4"/>
    <property type="match status" value="1"/>
</dbReference>
<dbReference type="GO" id="GO:0003684">
    <property type="term" value="F:damaged DNA binding"/>
    <property type="evidence" value="ECO:0007669"/>
    <property type="project" value="InterPro"/>
</dbReference>
<evidence type="ECO:0000256" key="1">
    <source>
        <dbReference type="ARBA" id="ARBA00004123"/>
    </source>
</evidence>
<dbReference type="Pfam" id="PF10405">
    <property type="entry name" value="BHD_3"/>
    <property type="match status" value="1"/>
</dbReference>
<proteinExistence type="inferred from homology"/>
<evidence type="ECO:0000259" key="8">
    <source>
        <dbReference type="SMART" id="SM01030"/>
    </source>
</evidence>
<feature type="domain" description="Rad4 beta-hairpin" evidence="8">
    <location>
        <begin position="444"/>
        <end position="501"/>
    </location>
</feature>
<evidence type="ECO:0000313" key="11">
    <source>
        <dbReference type="EMBL" id="SMN21679.1"/>
    </source>
</evidence>
<organism evidence="11 12">
    <name type="scientific">Maudiozyma saulgeensis</name>
    <dbReference type="NCBI Taxonomy" id="1789683"/>
    <lineage>
        <taxon>Eukaryota</taxon>
        <taxon>Fungi</taxon>
        <taxon>Dikarya</taxon>
        <taxon>Ascomycota</taxon>
        <taxon>Saccharomycotina</taxon>
        <taxon>Saccharomycetes</taxon>
        <taxon>Saccharomycetales</taxon>
        <taxon>Saccharomycetaceae</taxon>
        <taxon>Maudiozyma</taxon>
    </lineage>
</organism>
<evidence type="ECO:0000313" key="12">
    <source>
        <dbReference type="Proteomes" id="UP000196158"/>
    </source>
</evidence>
<keyword evidence="4" id="KW-0238">DNA-binding</keyword>
<evidence type="ECO:0000256" key="7">
    <source>
        <dbReference type="SAM" id="MobiDB-lite"/>
    </source>
</evidence>
<dbReference type="InterPro" id="IPR018026">
    <property type="entry name" value="DNA_repair_Rad4-like"/>
</dbReference>
<evidence type="ECO:0000259" key="9">
    <source>
        <dbReference type="SMART" id="SM01031"/>
    </source>
</evidence>
<dbReference type="Pfam" id="PF10403">
    <property type="entry name" value="BHD_1"/>
    <property type="match status" value="1"/>
</dbReference>
<name>A0A1X7R8A0_9SACH</name>
<dbReference type="Gene3D" id="3.30.60.290">
    <property type="entry name" value="Rad4, beta-hairpin domain BHD2"/>
    <property type="match status" value="1"/>
</dbReference>
<dbReference type="EMBL" id="FXLY01000008">
    <property type="protein sequence ID" value="SMN21679.1"/>
    <property type="molecule type" value="Genomic_DNA"/>
</dbReference>
<dbReference type="InterPro" id="IPR018325">
    <property type="entry name" value="Rad4/PNGase_transGLS-fold"/>
</dbReference>
<keyword evidence="3" id="KW-0227">DNA damage</keyword>
<evidence type="ECO:0000256" key="3">
    <source>
        <dbReference type="ARBA" id="ARBA00022763"/>
    </source>
</evidence>
<dbReference type="SUPFAM" id="SSF54001">
    <property type="entry name" value="Cysteine proteinases"/>
    <property type="match status" value="1"/>
</dbReference>
<feature type="compositionally biased region" description="Acidic residues" evidence="7">
    <location>
        <begin position="101"/>
        <end position="114"/>
    </location>
</feature>
<dbReference type="GO" id="GO:0003697">
    <property type="term" value="F:single-stranded DNA binding"/>
    <property type="evidence" value="ECO:0007669"/>
    <property type="project" value="TreeGrafter"/>
</dbReference>
<dbReference type="GO" id="GO:0000111">
    <property type="term" value="C:nucleotide-excision repair factor 2 complex"/>
    <property type="evidence" value="ECO:0007669"/>
    <property type="project" value="TreeGrafter"/>
</dbReference>
<dbReference type="Pfam" id="PF03835">
    <property type="entry name" value="Rad4"/>
    <property type="match status" value="1"/>
</dbReference>
<gene>
    <name evidence="11" type="ORF">KASA_0K03685G</name>
</gene>